<evidence type="ECO:0000313" key="4">
    <source>
        <dbReference type="EMBL" id="MBA0088216.1"/>
    </source>
</evidence>
<dbReference type="FunFam" id="3.90.1170.50:FF:000006">
    <property type="entry name" value="Carbon monoxide dehydrogenase large chain"/>
    <property type="match status" value="1"/>
</dbReference>
<dbReference type="GO" id="GO:0016491">
    <property type="term" value="F:oxidoreductase activity"/>
    <property type="evidence" value="ECO:0007669"/>
    <property type="project" value="UniProtKB-KW"/>
</dbReference>
<dbReference type="PANTHER" id="PTHR11908">
    <property type="entry name" value="XANTHINE DEHYDROGENASE"/>
    <property type="match status" value="1"/>
</dbReference>
<evidence type="ECO:0000259" key="3">
    <source>
        <dbReference type="SMART" id="SM01008"/>
    </source>
</evidence>
<dbReference type="AlphaFoldDB" id="A0A7V8SZP9"/>
<evidence type="ECO:0000256" key="1">
    <source>
        <dbReference type="ARBA" id="ARBA00022505"/>
    </source>
</evidence>
<dbReference type="GO" id="GO:0005506">
    <property type="term" value="F:iron ion binding"/>
    <property type="evidence" value="ECO:0007669"/>
    <property type="project" value="InterPro"/>
</dbReference>
<organism evidence="4 5">
    <name type="scientific">Candidatus Acidiferrum panamense</name>
    <dbReference type="NCBI Taxonomy" id="2741543"/>
    <lineage>
        <taxon>Bacteria</taxon>
        <taxon>Pseudomonadati</taxon>
        <taxon>Acidobacteriota</taxon>
        <taxon>Terriglobia</taxon>
        <taxon>Candidatus Acidiferrales</taxon>
        <taxon>Candidatus Acidiferrum</taxon>
    </lineage>
</organism>
<evidence type="ECO:0000313" key="5">
    <source>
        <dbReference type="Proteomes" id="UP000567293"/>
    </source>
</evidence>
<sequence length="209" mass="23285">MLHKTSPEVGGLGHPIKRKEDLRFIQGKGNYVDDVRLPGMVYGQVVRSPYAHARIKSISTEEAKKLPGVLAIITGEDLAKANLAWMPTLSYDKQMVLATGKVLFQSQEVAFVVAEDRYTAADAAELVEVEYEELPVLVDPHKAMDPGAPILREDREQKSNHIFHWEVGDRKATDEVFQKSAVKAKVQAFFPRCHPAPLETCGCVADFNR</sequence>
<evidence type="ECO:0000256" key="2">
    <source>
        <dbReference type="ARBA" id="ARBA00023002"/>
    </source>
</evidence>
<dbReference type="Proteomes" id="UP000567293">
    <property type="component" value="Unassembled WGS sequence"/>
</dbReference>
<dbReference type="InterPro" id="IPR037165">
    <property type="entry name" value="AldOxase/xan_DH_Mopterin-bd_sf"/>
</dbReference>
<dbReference type="Pfam" id="PF01315">
    <property type="entry name" value="Ald_Xan_dh_C"/>
    <property type="match status" value="1"/>
</dbReference>
<name>A0A7V8SZP9_9BACT</name>
<dbReference type="PANTHER" id="PTHR11908:SF132">
    <property type="entry name" value="ALDEHYDE OXIDASE 1-RELATED"/>
    <property type="match status" value="1"/>
</dbReference>
<comment type="caution">
    <text evidence="4">The sequence shown here is derived from an EMBL/GenBank/DDBJ whole genome shotgun (WGS) entry which is preliminary data.</text>
</comment>
<reference evidence="4" key="1">
    <citation type="submission" date="2020-06" db="EMBL/GenBank/DDBJ databases">
        <title>Legume-microbial interactions unlock mineral nutrients during tropical forest succession.</title>
        <authorList>
            <person name="Epihov D.Z."/>
        </authorList>
    </citation>
    <scope>NUCLEOTIDE SEQUENCE [LARGE SCALE GENOMIC DNA]</scope>
    <source>
        <strain evidence="4">Pan2503</strain>
    </source>
</reference>
<feature type="domain" description="Aldehyde oxidase/xanthine dehydrogenase a/b hammerhead" evidence="3">
    <location>
        <begin position="26"/>
        <end position="135"/>
    </location>
</feature>
<dbReference type="InterPro" id="IPR036856">
    <property type="entry name" value="Ald_Oxase/Xan_DH_a/b_sf"/>
</dbReference>
<dbReference type="InterPro" id="IPR016208">
    <property type="entry name" value="Ald_Oxase/xanthine_DH-like"/>
</dbReference>
<dbReference type="InterPro" id="IPR000674">
    <property type="entry name" value="Ald_Oxase/Xan_DH_a/b"/>
</dbReference>
<dbReference type="SUPFAM" id="SSF54665">
    <property type="entry name" value="CO dehydrogenase molybdoprotein N-domain-like"/>
    <property type="match status" value="1"/>
</dbReference>
<gene>
    <name evidence="4" type="ORF">HRJ53_24790</name>
</gene>
<dbReference type="EMBL" id="JACDQQ010002393">
    <property type="protein sequence ID" value="MBA0088216.1"/>
    <property type="molecule type" value="Genomic_DNA"/>
</dbReference>
<feature type="non-terminal residue" evidence="4">
    <location>
        <position position="209"/>
    </location>
</feature>
<dbReference type="SUPFAM" id="SSF56003">
    <property type="entry name" value="Molybdenum cofactor-binding domain"/>
    <property type="match status" value="1"/>
</dbReference>
<dbReference type="SMART" id="SM01008">
    <property type="entry name" value="Ald_Xan_dh_C"/>
    <property type="match status" value="1"/>
</dbReference>
<keyword evidence="5" id="KW-1185">Reference proteome</keyword>
<proteinExistence type="predicted"/>
<keyword evidence="1" id="KW-0500">Molybdenum</keyword>
<dbReference type="Gene3D" id="3.30.365.10">
    <property type="entry name" value="Aldehyde oxidase/xanthine dehydrogenase, molybdopterin binding domain"/>
    <property type="match status" value="1"/>
</dbReference>
<dbReference type="Gene3D" id="3.90.1170.50">
    <property type="entry name" value="Aldehyde oxidase/xanthine dehydrogenase, a/b hammerhead"/>
    <property type="match status" value="1"/>
</dbReference>
<protein>
    <submittedName>
        <fullName evidence="4">Carbon monoxide dehydrogenase</fullName>
    </submittedName>
</protein>
<accession>A0A7V8SZP9</accession>
<keyword evidence="2" id="KW-0560">Oxidoreductase</keyword>